<sequence>MKVIEVVVKKKKLLKHHTLHFNCIFVELSYTIESEEEGSSGAEEFWLFFQELKEKGELQSGEEGNSGVINYKINAYTKADLQCTNAYTKEVESCLPSDANINNVVKIGSVVGGTYFGS</sequence>
<dbReference type="AlphaFoldDB" id="A0A9I9EMK4"/>
<accession>A0A9I9EMK4</accession>
<proteinExistence type="predicted"/>
<evidence type="ECO:0000313" key="1">
    <source>
        <dbReference type="EnsemblPlants" id="MELO3C035498.2.1"/>
    </source>
</evidence>
<reference evidence="1" key="1">
    <citation type="submission" date="2023-03" db="UniProtKB">
        <authorList>
            <consortium name="EnsemblPlants"/>
        </authorList>
    </citation>
    <scope>IDENTIFICATION</scope>
</reference>
<name>A0A9I9EMK4_CUCME</name>
<dbReference type="EnsemblPlants" id="MELO3C035498.2.1">
    <property type="protein sequence ID" value="MELO3C035498.2.1"/>
    <property type="gene ID" value="MELO3C035498.2"/>
</dbReference>
<dbReference type="Gramene" id="MELO3C035498.2.1">
    <property type="protein sequence ID" value="MELO3C035498.2.1"/>
    <property type="gene ID" value="MELO3C035498.2"/>
</dbReference>
<protein>
    <submittedName>
        <fullName evidence="1">Uncharacterized protein</fullName>
    </submittedName>
</protein>
<organism evidence="1">
    <name type="scientific">Cucumis melo</name>
    <name type="common">Muskmelon</name>
    <dbReference type="NCBI Taxonomy" id="3656"/>
    <lineage>
        <taxon>Eukaryota</taxon>
        <taxon>Viridiplantae</taxon>
        <taxon>Streptophyta</taxon>
        <taxon>Embryophyta</taxon>
        <taxon>Tracheophyta</taxon>
        <taxon>Spermatophyta</taxon>
        <taxon>Magnoliopsida</taxon>
        <taxon>eudicotyledons</taxon>
        <taxon>Gunneridae</taxon>
        <taxon>Pentapetalae</taxon>
        <taxon>rosids</taxon>
        <taxon>fabids</taxon>
        <taxon>Cucurbitales</taxon>
        <taxon>Cucurbitaceae</taxon>
        <taxon>Benincaseae</taxon>
        <taxon>Cucumis</taxon>
    </lineage>
</organism>